<dbReference type="Pfam" id="PF13479">
    <property type="entry name" value="AAA_24"/>
    <property type="match status" value="1"/>
</dbReference>
<organism evidence="2 3">
    <name type="scientific">Gallibacterium genomosp. 2</name>
    <dbReference type="NCBI Taxonomy" id="155517"/>
    <lineage>
        <taxon>Bacteria</taxon>
        <taxon>Pseudomonadati</taxon>
        <taxon>Pseudomonadota</taxon>
        <taxon>Gammaproteobacteria</taxon>
        <taxon>Pasteurellales</taxon>
        <taxon>Pasteurellaceae</taxon>
        <taxon>Gallibacterium</taxon>
    </lineage>
</organism>
<proteinExistence type="predicted"/>
<dbReference type="AlphaFoldDB" id="A0A0A2XXN5"/>
<evidence type="ECO:0000313" key="3">
    <source>
        <dbReference type="Proteomes" id="UP000030418"/>
    </source>
</evidence>
<keyword evidence="1" id="KW-0175">Coiled coil</keyword>
<dbReference type="Proteomes" id="UP000030418">
    <property type="component" value="Unassembled WGS sequence"/>
</dbReference>
<sequence>MALKIISSKQSIEVKNITICIYAPPAYGKTSTAFTAKNPLLLDFDNGAYRSQFRKDTVQIESWQDITGLTEEDLKPYDTIIIDTVGRALDMITVDILRSNQKGTTRNGGTELSQQGYGTLKNRFISWLKLLRSFGKDVVLLSHMTEERKNDEFVERLDIQGGAKNEVYKVADLMGRLVLNGNQKILDFNPSSTGFGKNPIGLPVIAVPNFKVEPLFLANIIEQVKAELNKQSDEAIKEQQELDEVHAKFSVLLNPEEFNEMIDPDMPTLHKQLLMDYAKKQGITFNKESKQFEKVAA</sequence>
<accession>A0A0A2XXN5</accession>
<reference evidence="2 3" key="1">
    <citation type="submission" date="2014-08" db="EMBL/GenBank/DDBJ databases">
        <title>Chaperone-usher fimbriae in a diverse selection of Gallibacterium genomes.</title>
        <authorList>
            <person name="Kudirkiene E."/>
            <person name="Bager R.J."/>
            <person name="Johnson T.J."/>
            <person name="Bojesen A.M."/>
        </authorList>
    </citation>
    <scope>NUCLEOTIDE SEQUENCE [LARGE SCALE GENOMIC DNA]</scope>
    <source>
        <strain evidence="2 3">CCM5976</strain>
    </source>
</reference>
<dbReference type="EMBL" id="JPXY01000060">
    <property type="protein sequence ID" value="KGQ30014.1"/>
    <property type="molecule type" value="Genomic_DNA"/>
</dbReference>
<dbReference type="RefSeq" id="WP_039137003.1">
    <property type="nucleotide sequence ID" value="NZ_JPXY01000060.1"/>
</dbReference>
<name>A0A0A2XXN5_9PAST</name>
<keyword evidence="3" id="KW-1185">Reference proteome</keyword>
<comment type="caution">
    <text evidence="2">The sequence shown here is derived from an EMBL/GenBank/DDBJ whole genome shotgun (WGS) entry which is preliminary data.</text>
</comment>
<evidence type="ECO:0000256" key="1">
    <source>
        <dbReference type="SAM" id="Coils"/>
    </source>
</evidence>
<evidence type="ECO:0000313" key="2">
    <source>
        <dbReference type="EMBL" id="KGQ30014.1"/>
    </source>
</evidence>
<protein>
    <submittedName>
        <fullName evidence="2">Uncharacterized protein</fullName>
    </submittedName>
</protein>
<feature type="coiled-coil region" evidence="1">
    <location>
        <begin position="218"/>
        <end position="248"/>
    </location>
</feature>
<gene>
    <name evidence="2" type="ORF">P375_11240</name>
</gene>